<reference evidence="1 2" key="1">
    <citation type="submission" date="2023-01" db="EMBL/GenBank/DDBJ databases">
        <title>Novel diversity within Roseofilum (Cyanobacteria; Desertifilaceae) from marine benthic mats with descriptions of four novel species.</title>
        <authorList>
            <person name="Wang Y."/>
            <person name="Berthold D.E."/>
            <person name="Hu J."/>
            <person name="Lefler F.W."/>
            <person name="Laughinghouse H.D. IV."/>
        </authorList>
    </citation>
    <scope>NUCLEOTIDE SEQUENCE [LARGE SCALE GENOMIC DNA]</scope>
    <source>
        <strain evidence="1 2">BLCC-M91</strain>
    </source>
</reference>
<dbReference type="Pfam" id="PF05635">
    <property type="entry name" value="23S_rRNA_IVP"/>
    <property type="match status" value="1"/>
</dbReference>
<accession>A0ABT7BIS0</accession>
<evidence type="ECO:0000313" key="1">
    <source>
        <dbReference type="EMBL" id="MDJ1179056.1"/>
    </source>
</evidence>
<dbReference type="Proteomes" id="UP001231370">
    <property type="component" value="Unassembled WGS sequence"/>
</dbReference>
<dbReference type="InterPro" id="IPR036583">
    <property type="entry name" value="23S_rRNA_IVS_sf"/>
</dbReference>
<gene>
    <name evidence="1" type="ORF">PJF56_09280</name>
</gene>
<dbReference type="SUPFAM" id="SSF158446">
    <property type="entry name" value="IVS-encoded protein-like"/>
    <property type="match status" value="1"/>
</dbReference>
<evidence type="ECO:0000313" key="2">
    <source>
        <dbReference type="Proteomes" id="UP001231370"/>
    </source>
</evidence>
<proteinExistence type="predicted"/>
<name>A0ABT7BIS0_9CYAN</name>
<dbReference type="EMBL" id="JAQPOK010000074">
    <property type="protein sequence ID" value="MDJ1179056.1"/>
    <property type="molecule type" value="Genomic_DNA"/>
</dbReference>
<keyword evidence="2" id="KW-1185">Reference proteome</keyword>
<dbReference type="PANTHER" id="PTHR38471">
    <property type="entry name" value="FOUR HELIX BUNDLE PROTEIN"/>
    <property type="match status" value="1"/>
</dbReference>
<dbReference type="PIRSF" id="PIRSF035652">
    <property type="entry name" value="CHP02436"/>
    <property type="match status" value="1"/>
</dbReference>
<dbReference type="NCBIfam" id="TIGR02436">
    <property type="entry name" value="four helix bundle protein"/>
    <property type="match status" value="1"/>
</dbReference>
<dbReference type="PANTHER" id="PTHR38471:SF2">
    <property type="entry name" value="FOUR HELIX BUNDLE PROTEIN"/>
    <property type="match status" value="1"/>
</dbReference>
<dbReference type="Gene3D" id="1.20.1440.60">
    <property type="entry name" value="23S rRNA-intervening sequence"/>
    <property type="match status" value="1"/>
</dbReference>
<dbReference type="RefSeq" id="WP_283762368.1">
    <property type="nucleotide sequence ID" value="NZ_JAQPOK010000074.1"/>
</dbReference>
<protein>
    <submittedName>
        <fullName evidence="1">Four helix bundle protein</fullName>
    </submittedName>
</protein>
<organism evidence="1 2">
    <name type="scientific">Roseofilum halophilum BLCC-M91</name>
    <dbReference type="NCBI Taxonomy" id="3022259"/>
    <lineage>
        <taxon>Bacteria</taxon>
        <taxon>Bacillati</taxon>
        <taxon>Cyanobacteriota</taxon>
        <taxon>Cyanophyceae</taxon>
        <taxon>Desertifilales</taxon>
        <taxon>Desertifilaceae</taxon>
        <taxon>Roseofilum</taxon>
        <taxon>Roseofilum halophilum</taxon>
    </lineage>
</organism>
<sequence>MQKKDICERTFKLALRIVKLCQYLEEQDSGVGKTLGKQLLRSGTSIGANVEEAQAAQSKADFVNKLNIALKEARETDYWLRLLLASDMISEARLQDLKAETEEVTGIIGAIIANTKSTKNP</sequence>
<dbReference type="InterPro" id="IPR012657">
    <property type="entry name" value="23S_rRNA-intervening_sequence"/>
</dbReference>
<comment type="caution">
    <text evidence="1">The sequence shown here is derived from an EMBL/GenBank/DDBJ whole genome shotgun (WGS) entry which is preliminary data.</text>
</comment>